<dbReference type="GeneID" id="100916384"/>
<evidence type="ECO:0000256" key="6">
    <source>
        <dbReference type="ARBA" id="ARBA00023228"/>
    </source>
</evidence>
<dbReference type="Gene3D" id="3.20.20.80">
    <property type="entry name" value="Glycosidases"/>
    <property type="match status" value="1"/>
</dbReference>
<evidence type="ECO:0000313" key="13">
    <source>
        <dbReference type="Ensembl" id="ENSSHAP00000020557.2"/>
    </source>
</evidence>
<dbReference type="Gene3D" id="3.10.50.10">
    <property type="match status" value="1"/>
</dbReference>
<dbReference type="InParanoid" id="G3WYQ2"/>
<feature type="domain" description="GH18" evidence="12">
    <location>
        <begin position="1"/>
        <end position="391"/>
    </location>
</feature>
<keyword evidence="14" id="KW-1185">Reference proteome</keyword>
<dbReference type="GO" id="GO:0005615">
    <property type="term" value="C:extracellular space"/>
    <property type="evidence" value="ECO:0007669"/>
    <property type="project" value="TreeGrafter"/>
</dbReference>
<dbReference type="InterPro" id="IPR051887">
    <property type="entry name" value="GH18_Domain-Containing"/>
</dbReference>
<reference evidence="13" key="3">
    <citation type="submission" date="2025-09" db="UniProtKB">
        <authorList>
            <consortium name="Ensembl"/>
        </authorList>
    </citation>
    <scope>IDENTIFICATION</scope>
</reference>
<evidence type="ECO:0000256" key="1">
    <source>
        <dbReference type="ARBA" id="ARBA00004371"/>
    </source>
</evidence>
<feature type="chain" id="PRO_5029446232" description="Di-N-acetylchitobiase" evidence="11">
    <location>
        <begin position="36"/>
        <end position="391"/>
    </location>
</feature>
<feature type="signal peptide" evidence="11">
    <location>
        <begin position="1"/>
        <end position="35"/>
    </location>
</feature>
<dbReference type="HOGENOM" id="CLU_061189_1_0_1"/>
<dbReference type="RefSeq" id="XP_003767394.2">
    <property type="nucleotide sequence ID" value="XM_003767346.4"/>
</dbReference>
<reference evidence="13 14" key="1">
    <citation type="journal article" date="2011" name="Proc. Natl. Acad. Sci. U.S.A.">
        <title>Genetic diversity and population structure of the endangered marsupial Sarcophilus harrisii (Tasmanian devil).</title>
        <authorList>
            <person name="Miller W."/>
            <person name="Hayes V.M."/>
            <person name="Ratan A."/>
            <person name="Petersen D.C."/>
            <person name="Wittekindt N.E."/>
            <person name="Miller J."/>
            <person name="Walenz B."/>
            <person name="Knight J."/>
            <person name="Qi J."/>
            <person name="Zhao F."/>
            <person name="Wang Q."/>
            <person name="Bedoya-Reina O.C."/>
            <person name="Katiyar N."/>
            <person name="Tomsho L.P."/>
            <person name="Kasson L.M."/>
            <person name="Hardie R.A."/>
            <person name="Woodbridge P."/>
            <person name="Tindall E.A."/>
            <person name="Bertelsen M.F."/>
            <person name="Dixon D."/>
            <person name="Pyecroft S."/>
            <person name="Helgen K.M."/>
            <person name="Lesk A.M."/>
            <person name="Pringle T.H."/>
            <person name="Patterson N."/>
            <person name="Zhang Y."/>
            <person name="Kreiss A."/>
            <person name="Woods G.M."/>
            <person name="Jones M.E."/>
            <person name="Schuster S.C."/>
        </authorList>
    </citation>
    <scope>NUCLEOTIDE SEQUENCE [LARGE SCALE GENOMIC DNA]</scope>
</reference>
<dbReference type="GeneTree" id="ENSGT00390000012891"/>
<evidence type="ECO:0000313" key="14">
    <source>
        <dbReference type="Proteomes" id="UP000007648"/>
    </source>
</evidence>
<dbReference type="InterPro" id="IPR047898">
    <property type="entry name" value="DIAC_cat"/>
</dbReference>
<dbReference type="eggNOG" id="KOG2806">
    <property type="taxonomic scope" value="Eukaryota"/>
</dbReference>
<dbReference type="STRING" id="9305.ENSSHAP00000020557"/>
<evidence type="ECO:0000256" key="2">
    <source>
        <dbReference type="ARBA" id="ARBA00009336"/>
    </source>
</evidence>
<dbReference type="PANTHER" id="PTHR46290">
    <property type="entry name" value="DI-N-ACETYLCHITOBIASE"/>
    <property type="match status" value="1"/>
</dbReference>
<keyword evidence="6" id="KW-0458">Lysosome</keyword>
<dbReference type="GO" id="GO:0009313">
    <property type="term" value="P:oligosaccharide catabolic process"/>
    <property type="evidence" value="ECO:0007669"/>
    <property type="project" value="TreeGrafter"/>
</dbReference>
<dbReference type="InterPro" id="IPR001579">
    <property type="entry name" value="Glyco_hydro_18_chit_AS"/>
</dbReference>
<dbReference type="GO" id="GO:0006032">
    <property type="term" value="P:chitin catabolic process"/>
    <property type="evidence" value="ECO:0007669"/>
    <property type="project" value="UniProtKB-ARBA"/>
</dbReference>
<name>G3WYQ2_SARHA</name>
<dbReference type="SMART" id="SM00636">
    <property type="entry name" value="Glyco_18"/>
    <property type="match status" value="1"/>
</dbReference>
<keyword evidence="4" id="KW-0378">Hydrolase</keyword>
<dbReference type="GO" id="GO:0008061">
    <property type="term" value="F:chitin binding"/>
    <property type="evidence" value="ECO:0007669"/>
    <property type="project" value="InterPro"/>
</dbReference>
<organism evidence="13 14">
    <name type="scientific">Sarcophilus harrisii</name>
    <name type="common">Tasmanian devil</name>
    <name type="synonym">Sarcophilus laniarius</name>
    <dbReference type="NCBI Taxonomy" id="9305"/>
    <lineage>
        <taxon>Eukaryota</taxon>
        <taxon>Metazoa</taxon>
        <taxon>Chordata</taxon>
        <taxon>Craniata</taxon>
        <taxon>Vertebrata</taxon>
        <taxon>Euteleostomi</taxon>
        <taxon>Mammalia</taxon>
        <taxon>Metatheria</taxon>
        <taxon>Dasyuromorphia</taxon>
        <taxon>Dasyuridae</taxon>
        <taxon>Sarcophilus</taxon>
    </lineage>
</organism>
<dbReference type="GO" id="GO:0005764">
    <property type="term" value="C:lysosome"/>
    <property type="evidence" value="ECO:0007669"/>
    <property type="project" value="UniProtKB-SubCell"/>
</dbReference>
<dbReference type="FunFam" id="3.20.20.80:FF:000250">
    <property type="entry name" value="Probable di-N-acetylchitobiase 1"/>
    <property type="match status" value="1"/>
</dbReference>
<dbReference type="CTD" id="1486"/>
<dbReference type="PROSITE" id="PS51910">
    <property type="entry name" value="GH18_2"/>
    <property type="match status" value="1"/>
</dbReference>
<evidence type="ECO:0000256" key="4">
    <source>
        <dbReference type="ARBA" id="ARBA00022801"/>
    </source>
</evidence>
<evidence type="ECO:0000256" key="9">
    <source>
        <dbReference type="ARBA" id="ARBA00074174"/>
    </source>
</evidence>
<dbReference type="FunFam" id="3.10.50.10:FF:000006">
    <property type="entry name" value="Chitobiase, di-N-acetyl"/>
    <property type="match status" value="1"/>
</dbReference>
<dbReference type="Proteomes" id="UP000007648">
    <property type="component" value="Unassembled WGS sequence"/>
</dbReference>
<dbReference type="GO" id="GO:0004568">
    <property type="term" value="F:chitinase activity"/>
    <property type="evidence" value="ECO:0007669"/>
    <property type="project" value="UniProtKB-ARBA"/>
</dbReference>
<evidence type="ECO:0000256" key="5">
    <source>
        <dbReference type="ARBA" id="ARBA00023180"/>
    </source>
</evidence>
<dbReference type="PANTHER" id="PTHR46290:SF1">
    <property type="entry name" value="DI-N-ACETYLCHITOBIASE"/>
    <property type="match status" value="1"/>
</dbReference>
<dbReference type="FunCoup" id="G3WYQ2">
    <property type="interactions" value="245"/>
</dbReference>
<comment type="subcellular location">
    <subcellularLocation>
        <location evidence="1">Lysosome</location>
    </subcellularLocation>
</comment>
<protein>
    <recommendedName>
        <fullName evidence="9">Di-N-acetylchitobiase</fullName>
    </recommendedName>
</protein>
<dbReference type="PROSITE" id="PS01095">
    <property type="entry name" value="GH18_1"/>
    <property type="match status" value="1"/>
</dbReference>
<dbReference type="InterPro" id="IPR029070">
    <property type="entry name" value="Chitinase_insertion_sf"/>
</dbReference>
<comment type="similarity">
    <text evidence="2 10">Belongs to the glycosyl hydrolase 18 family.</text>
</comment>
<sequence length="391" mass="44276">MSREKKRRPRARLPALWGLALAGALLLSRPRSSLAASPSPPAPAESCPCEDPALCRPVRGRRDFEVFVFDVGGKAWKSYDWSQVTTVATFGKYDPELLCFAHSKGSRVVLKGDVPLKNIIEPIFREGWIEEQLKLAKKQHMDGINIDIEQDVEESSPEYYALTALVKETTEAFHREIEGSQVTFDVAWSPKCIDKRCYDYKGIADSCDFLFVMSYDEQSQIWTECIAAANAPYNQTLMGYESYLKMNIDPKKLVMGVPWYGYDYRCLNLSEDHVCTLPKVPFRGAPCSDAAGRQVTYKTIMHQVNSSISGSQWNSQQQAPYYNYKGADGYFHQVWYDNPKSISLKAEFVRDHGLRGIGMWNGNCLDYSGDEVAKQQTEDMWNALKVNGTNK</sequence>
<evidence type="ECO:0000256" key="7">
    <source>
        <dbReference type="ARBA" id="ARBA00023295"/>
    </source>
</evidence>
<keyword evidence="3 11" id="KW-0732">Signal</keyword>
<accession>G3WYQ2</accession>
<dbReference type="KEGG" id="shr:100916384"/>
<evidence type="ECO:0000256" key="8">
    <source>
        <dbReference type="ARBA" id="ARBA00055477"/>
    </source>
</evidence>
<dbReference type="CDD" id="cd02875">
    <property type="entry name" value="GH18_chitobiase"/>
    <property type="match status" value="1"/>
</dbReference>
<keyword evidence="7" id="KW-0326">Glycosidase</keyword>
<dbReference type="InterPro" id="IPR001223">
    <property type="entry name" value="Glyco_hydro18_cat"/>
</dbReference>
<gene>
    <name evidence="13" type="primary">CTBS</name>
</gene>
<evidence type="ECO:0000259" key="12">
    <source>
        <dbReference type="PROSITE" id="PS51910"/>
    </source>
</evidence>
<dbReference type="Pfam" id="PF00704">
    <property type="entry name" value="Glyco_hydro_18"/>
    <property type="match status" value="1"/>
</dbReference>
<keyword evidence="5" id="KW-0325">Glycoprotein</keyword>
<reference evidence="13" key="2">
    <citation type="submission" date="2025-08" db="UniProtKB">
        <authorList>
            <consortium name="Ensembl"/>
        </authorList>
    </citation>
    <scope>IDENTIFICATION</scope>
</reference>
<comment type="function">
    <text evidence="8">Involved in the degradation of asparagine-linked glycoproteins. Hydrolyze of N-acetyl-beta-D-glucosamine (1-4)N-acetylglucosamine chitobiose core from the reducing end of the bond, it requires prior cleavage by glycosylasparaginase.</text>
</comment>
<dbReference type="Ensembl" id="ENSSHAT00000020721.2">
    <property type="protein sequence ID" value="ENSSHAP00000020557.2"/>
    <property type="gene ID" value="ENSSHAG00000017432.2"/>
</dbReference>
<evidence type="ECO:0000256" key="11">
    <source>
        <dbReference type="SAM" id="SignalP"/>
    </source>
</evidence>
<proteinExistence type="inferred from homology"/>
<dbReference type="InterPro" id="IPR011583">
    <property type="entry name" value="Chitinase_II/V-like_cat"/>
</dbReference>
<dbReference type="SUPFAM" id="SSF51445">
    <property type="entry name" value="(Trans)glycosidases"/>
    <property type="match status" value="1"/>
</dbReference>
<evidence type="ECO:0000256" key="10">
    <source>
        <dbReference type="RuleBase" id="RU004453"/>
    </source>
</evidence>
<dbReference type="OrthoDB" id="73875at2759"/>
<dbReference type="InterPro" id="IPR017853">
    <property type="entry name" value="GH"/>
</dbReference>
<evidence type="ECO:0000256" key="3">
    <source>
        <dbReference type="ARBA" id="ARBA00022729"/>
    </source>
</evidence>
<dbReference type="AlphaFoldDB" id="G3WYQ2"/>